<name>A1ZQW8_MICM2</name>
<comment type="caution">
    <text evidence="7">The sequence shown here is derived from an EMBL/GenBank/DDBJ whole genome shotgun (WGS) entry which is preliminary data.</text>
</comment>
<dbReference type="eggNOG" id="COG0457">
    <property type="taxonomic scope" value="Bacteria"/>
</dbReference>
<evidence type="ECO:0000256" key="4">
    <source>
        <dbReference type="SAM" id="Coils"/>
    </source>
</evidence>
<evidence type="ECO:0000256" key="3">
    <source>
        <dbReference type="PROSITE-ProRule" id="PRU00339"/>
    </source>
</evidence>
<sequence length="1441" mass="167774">MNLRKPLHQQHTQRKYKPIGLTGFGWWLVCLAIFMGHWVQAQPTQPWEQVFRKTERLYKKGRYKKALRKHKKQKKKLTSEVLKAWGKIQEAKSREALGHFDKMNQLLNEGLSTLQAVKSNDFKSYLVGAYKAADVYLEYGYYSKARKLLEEARQNWLSQPTGDSTAKDSIGLTEVNHRLAVTYIRIGKLKDAGQLLDQALPFWQNLIATPVANKWVRRYHKHQYIKLLIAQSMLMTDKGEYEKAAKFLLAKRRKVRKLIWKKSQTYGLYLKQIADNYANDERYARSMRWYKKALKIAKPNLFLTRGYIKSSKTYLSVYDQTIRMYFENRHPIKANLQQEYRDKIMYAFYRGKNIQRLRGEFLRAERSKHYNRGSRRTKRRFDELQQTDSTLLPVYHPLRVRLVEDLYDLHMYKEANLIQAEKDINHLLKLQKELMGEDAPKYELYKLKWANYYLLHADDLSNAEKVFTEKKYQTYLDELTKTHKDYIPIQNYIATYHDVKEEYKEALAILENNVKVQTEKLGAEDRETGKQLAKLAEMQIKVGDYKNAEKNIEESMGIIRSKIRRRSFEYADALSTAARLYGIIGQYYTAERLLRRARRIYWGMRARDISQQSKSVENLAFLYIRIGEYAETEELLNEAIEQKEAKYGKESRKLVNLLNQLSQLYLITGKYAEAEKLAVRASEISKKVYGHTTIRYAESIGLLGSLYLAIGDYQKAEESIKEVMDIRKAKLGENHITMAEAYTHLALVKFNRGGQDSTEVKPLLEKSLTIYKTTFGDKHPLYAEALKNMAYYHIEKNQYETAFAQLNQADDIWLDAFGKENVNSARVAMLSGDLYAKTKNFKKAKVEYQRARKMYKKVFNDEHPEYVRSLSKIGKVEFVRGRYRQSNKILEQATDQYLEYIKTYFPVLSEGEKAKYWGLIRADFEFYNTLAVKQAHRKSRRKKLLSKMYDHALATKALLLSSSRKVRNRILNSGDQQLIDLYKQWVDRKEFLTSILSLNEDKLKESNIKPRKIEKEIEQLEKKLNKKSNLFAKEFEKKNYTWKDVQKTLKDGEAAIEVIRYREYNQGFTDSVRYAALIVTKQSKRSPQLVLLSNGNQLENRYLRYYRNSTRFRRKDRYSYKNYWLPIDKALAGINRVYLSPDGAYNQVNVSSMRIADTTYVIDKTNVVLVSNTKDLVINQQNKLAKANDKPAEVNNRAVLFGNPVFYSNDKILKIARSASKRGEIGFISRLPGTEKEISEVNKLLRQKGWKTNVFTNNVAEEINIRGLQNPRVFHVATHGFFVSHKKDDTPGAEGLRSNQITSGPLHRSGLLTHGAGDLLAKTNNFYSSDGILTAYEAMNLNFDNTELVVLSACETGLGEVQIGEGVFGLQRSFLVAGADVLIMSLFKVSDDATQKLMSKFYKKWLATGNKRQAFVEAQKEIKAEYKDPIYWGAFNMMGID</sequence>
<feature type="coiled-coil region" evidence="4">
    <location>
        <begin position="493"/>
        <end position="520"/>
    </location>
</feature>
<dbReference type="eggNOG" id="COG4995">
    <property type="taxonomic scope" value="Bacteria"/>
</dbReference>
<dbReference type="InterPro" id="IPR011990">
    <property type="entry name" value="TPR-like_helical_dom_sf"/>
</dbReference>
<gene>
    <name evidence="7" type="ORF">M23134_06583</name>
</gene>
<keyword evidence="5" id="KW-0472">Membrane</keyword>
<evidence type="ECO:0000313" key="7">
    <source>
        <dbReference type="EMBL" id="EAY27273.1"/>
    </source>
</evidence>
<keyword evidence="4" id="KW-0175">Coiled coil</keyword>
<dbReference type="OrthoDB" id="9771112at2"/>
<protein>
    <submittedName>
        <fullName evidence="7">Tetratricopeptide repeat domain protein</fullName>
    </submittedName>
</protein>
<dbReference type="Gene3D" id="1.25.40.10">
    <property type="entry name" value="Tetratricopeptide repeat domain"/>
    <property type="match status" value="4"/>
</dbReference>
<dbReference type="SMART" id="SM00028">
    <property type="entry name" value="TPR"/>
    <property type="match status" value="10"/>
</dbReference>
<dbReference type="Pfam" id="PF13424">
    <property type="entry name" value="TPR_12"/>
    <property type="match status" value="3"/>
</dbReference>
<evidence type="ECO:0000313" key="8">
    <source>
        <dbReference type="Proteomes" id="UP000004095"/>
    </source>
</evidence>
<feature type="transmembrane region" description="Helical" evidence="5">
    <location>
        <begin position="21"/>
        <end position="39"/>
    </location>
</feature>
<proteinExistence type="predicted"/>
<accession>A1ZQW8</accession>
<feature type="repeat" description="TPR" evidence="3">
    <location>
        <begin position="697"/>
        <end position="730"/>
    </location>
</feature>
<feature type="coiled-coil region" evidence="4">
    <location>
        <begin position="1003"/>
        <end position="1037"/>
    </location>
</feature>
<dbReference type="SUPFAM" id="SSF48452">
    <property type="entry name" value="TPR-like"/>
    <property type="match status" value="5"/>
</dbReference>
<reference evidence="7 8" key="1">
    <citation type="submission" date="2007-01" db="EMBL/GenBank/DDBJ databases">
        <authorList>
            <person name="Haygood M."/>
            <person name="Podell S."/>
            <person name="Anderson C."/>
            <person name="Hopkinson B."/>
            <person name="Roe K."/>
            <person name="Barbeau K."/>
            <person name="Gaasterland T."/>
            <person name="Ferriera S."/>
            <person name="Johnson J."/>
            <person name="Kravitz S."/>
            <person name="Beeson K."/>
            <person name="Sutton G."/>
            <person name="Rogers Y.-H."/>
            <person name="Friedman R."/>
            <person name="Frazier M."/>
            <person name="Venter J.C."/>
        </authorList>
    </citation>
    <scope>NUCLEOTIDE SEQUENCE [LARGE SCALE GENOMIC DNA]</scope>
    <source>
        <strain evidence="7 8">ATCC 23134</strain>
    </source>
</reference>
<feature type="domain" description="CHAT" evidence="6">
    <location>
        <begin position="1124"/>
        <end position="1439"/>
    </location>
</feature>
<dbReference type="PANTHER" id="PTHR45641">
    <property type="entry name" value="TETRATRICOPEPTIDE REPEAT PROTEIN (AFU_ORTHOLOGUE AFUA_6G03870)"/>
    <property type="match status" value="1"/>
</dbReference>
<keyword evidence="2 3" id="KW-0802">TPR repeat</keyword>
<keyword evidence="1" id="KW-0677">Repeat</keyword>
<evidence type="ECO:0000256" key="2">
    <source>
        <dbReference type="ARBA" id="ARBA00022803"/>
    </source>
</evidence>
<dbReference type="InterPro" id="IPR024983">
    <property type="entry name" value="CHAT_dom"/>
</dbReference>
<keyword evidence="5" id="KW-1133">Transmembrane helix</keyword>
<keyword evidence="5" id="KW-0812">Transmembrane</keyword>
<evidence type="ECO:0000256" key="1">
    <source>
        <dbReference type="ARBA" id="ARBA00022737"/>
    </source>
</evidence>
<dbReference type="InterPro" id="IPR019734">
    <property type="entry name" value="TPR_rpt"/>
</dbReference>
<organism evidence="7 8">
    <name type="scientific">Microscilla marina ATCC 23134</name>
    <dbReference type="NCBI Taxonomy" id="313606"/>
    <lineage>
        <taxon>Bacteria</taxon>
        <taxon>Pseudomonadati</taxon>
        <taxon>Bacteroidota</taxon>
        <taxon>Cytophagia</taxon>
        <taxon>Cytophagales</taxon>
        <taxon>Microscillaceae</taxon>
        <taxon>Microscilla</taxon>
    </lineage>
</organism>
<dbReference type="Pfam" id="PF12770">
    <property type="entry name" value="CHAT"/>
    <property type="match status" value="1"/>
</dbReference>
<keyword evidence="8" id="KW-1185">Reference proteome</keyword>
<dbReference type="PANTHER" id="PTHR45641:SF19">
    <property type="entry name" value="NEPHROCYSTIN-3"/>
    <property type="match status" value="1"/>
</dbReference>
<dbReference type="PROSITE" id="PS50005">
    <property type="entry name" value="TPR"/>
    <property type="match status" value="1"/>
</dbReference>
<evidence type="ECO:0000256" key="5">
    <source>
        <dbReference type="SAM" id="Phobius"/>
    </source>
</evidence>
<dbReference type="EMBL" id="AAWS01000025">
    <property type="protein sequence ID" value="EAY27273.1"/>
    <property type="molecule type" value="Genomic_DNA"/>
</dbReference>
<dbReference type="Proteomes" id="UP000004095">
    <property type="component" value="Unassembled WGS sequence"/>
</dbReference>
<dbReference type="RefSeq" id="WP_002699968.1">
    <property type="nucleotide sequence ID" value="NZ_AAWS01000025.1"/>
</dbReference>
<evidence type="ECO:0000259" key="6">
    <source>
        <dbReference type="Pfam" id="PF12770"/>
    </source>
</evidence>